<dbReference type="EMBL" id="JACRSY010000016">
    <property type="protein sequence ID" value="MBC8580038.1"/>
    <property type="molecule type" value="Genomic_DNA"/>
</dbReference>
<reference evidence="1" key="1">
    <citation type="submission" date="2020-08" db="EMBL/GenBank/DDBJ databases">
        <title>Genome public.</title>
        <authorList>
            <person name="Liu C."/>
            <person name="Sun Q."/>
        </authorList>
    </citation>
    <scope>NUCLEOTIDE SEQUENCE</scope>
    <source>
        <strain evidence="1">NSJ-12</strain>
    </source>
</reference>
<sequence length="145" mass="17094">MNVTAKHKKARIFRDFLIETNGINMFKEEEKENAILFRSLYPVREDDKKQFMLIIDDTVYVTMQALIVPEVPEEKRDEMLKLINTIHLEYPTVKYVLTPTGQVMTSMVFHAHEKNFDPASTLRCILELFKVITNNHYDRFLKVIG</sequence>
<protein>
    <submittedName>
        <fullName evidence="1">Uncharacterized protein</fullName>
    </submittedName>
</protein>
<gene>
    <name evidence="1" type="ORF">H8718_10940</name>
</gene>
<comment type="caution">
    <text evidence="1">The sequence shown here is derived from an EMBL/GenBank/DDBJ whole genome shotgun (WGS) entry which is preliminary data.</text>
</comment>
<dbReference type="Proteomes" id="UP000655830">
    <property type="component" value="Unassembled WGS sequence"/>
</dbReference>
<evidence type="ECO:0000313" key="2">
    <source>
        <dbReference type="Proteomes" id="UP000655830"/>
    </source>
</evidence>
<organism evidence="1 2">
    <name type="scientific">Zhenhengia yiwuensis</name>
    <dbReference type="NCBI Taxonomy" id="2763666"/>
    <lineage>
        <taxon>Bacteria</taxon>
        <taxon>Bacillati</taxon>
        <taxon>Bacillota</taxon>
        <taxon>Clostridia</taxon>
        <taxon>Lachnospirales</taxon>
        <taxon>Lachnospiraceae</taxon>
        <taxon>Zhenhengia</taxon>
    </lineage>
</organism>
<proteinExistence type="predicted"/>
<dbReference type="AlphaFoldDB" id="A0A926EL32"/>
<dbReference type="RefSeq" id="WP_249332930.1">
    <property type="nucleotide sequence ID" value="NZ_JACRSY010000016.1"/>
</dbReference>
<accession>A0A926EL32</accession>
<keyword evidence="2" id="KW-1185">Reference proteome</keyword>
<evidence type="ECO:0000313" key="1">
    <source>
        <dbReference type="EMBL" id="MBC8580038.1"/>
    </source>
</evidence>
<name>A0A926EL32_9FIRM</name>